<dbReference type="AlphaFoldDB" id="A0A915T073"/>
<sequence>MIVNDELVNKVKSSFNLNTYEARIWLALLSKGVATAGELADLADIPRSRAYDVLESLEKKGFVVMKLGKPIKYLAIPPSEVVERVRKRYEEVVNRKVSELEKLKDSPLVGELDSIHKSGAASIDISEKSGALRGQQNIISHLETMLKEAEKQVNIVTTELSFVRDAIVLKPVFMELKERNVTVRIITPIKDENAKYVQELLNYVEIYDAADFRGRIVTIDSEEVMMMLFDEKEIMSSMDVAVWLYAPALAKFLDQLIQTIVPSLPTGQKALIDKKLI</sequence>
<dbReference type="Gene3D" id="1.10.10.10">
    <property type="entry name" value="Winged helix-like DNA-binding domain superfamily/Winged helix DNA-binding domain"/>
    <property type="match status" value="1"/>
</dbReference>
<dbReference type="CDD" id="cd00090">
    <property type="entry name" value="HTH_ARSR"/>
    <property type="match status" value="1"/>
</dbReference>
<dbReference type="PANTHER" id="PTHR34293:SF1">
    <property type="entry name" value="HTH-TYPE TRANSCRIPTIONAL REGULATOR TRMBL2"/>
    <property type="match status" value="1"/>
</dbReference>
<evidence type="ECO:0000256" key="1">
    <source>
        <dbReference type="SAM" id="Coils"/>
    </source>
</evidence>
<dbReference type="InterPro" id="IPR036390">
    <property type="entry name" value="WH_DNA-bd_sf"/>
</dbReference>
<protein>
    <submittedName>
        <fullName evidence="3">HTH-type transcriptional regulator TrmBL2</fullName>
    </submittedName>
</protein>
<dbReference type="InterPro" id="IPR036388">
    <property type="entry name" value="WH-like_DNA-bd_sf"/>
</dbReference>
<dbReference type="Proteomes" id="UP001055553">
    <property type="component" value="Chromosome"/>
</dbReference>
<dbReference type="SUPFAM" id="SSF46785">
    <property type="entry name" value="Winged helix' DNA-binding domain"/>
    <property type="match status" value="1"/>
</dbReference>
<evidence type="ECO:0000259" key="2">
    <source>
        <dbReference type="Pfam" id="PF01978"/>
    </source>
</evidence>
<gene>
    <name evidence="3" type="ORF">MJ1_0622</name>
</gene>
<organism evidence="3 4">
    <name type="scientific">Nanobdella aerobiophila</name>
    <dbReference type="NCBI Taxonomy" id="2586965"/>
    <lineage>
        <taxon>Archaea</taxon>
        <taxon>Nanobdellota</taxon>
        <taxon>Nanobdellia</taxon>
        <taxon>Nanobdellales</taxon>
        <taxon>Nanobdellaceae</taxon>
        <taxon>Nanobdella</taxon>
    </lineage>
</organism>
<name>A0A915T073_9ARCH</name>
<evidence type="ECO:0000313" key="3">
    <source>
        <dbReference type="EMBL" id="BBL45769.1"/>
    </source>
</evidence>
<dbReference type="GeneID" id="74568566"/>
<keyword evidence="1" id="KW-0175">Coiled coil</keyword>
<proteinExistence type="predicted"/>
<dbReference type="RefSeq" id="WP_258393081.1">
    <property type="nucleotide sequence ID" value="NZ_AP019769.1"/>
</dbReference>
<evidence type="ECO:0000313" key="4">
    <source>
        <dbReference type="Proteomes" id="UP001055553"/>
    </source>
</evidence>
<dbReference type="Pfam" id="PF01978">
    <property type="entry name" value="TrmB"/>
    <property type="match status" value="1"/>
</dbReference>
<feature type="coiled-coil region" evidence="1">
    <location>
        <begin position="132"/>
        <end position="166"/>
    </location>
</feature>
<feature type="domain" description="Transcription regulator TrmB N-terminal" evidence="2">
    <location>
        <begin position="14"/>
        <end position="78"/>
    </location>
</feature>
<dbReference type="InterPro" id="IPR051797">
    <property type="entry name" value="TrmB-like"/>
</dbReference>
<dbReference type="KEGG" id="naer:MJ1_0622"/>
<reference evidence="4" key="1">
    <citation type="journal article" date="2022" name="Int. J. Syst. Evol. Microbiol.">
        <title>Nanobdella aerobiophila gen. nov., sp. nov., a thermoacidophilic, obligate ectosymbiotic archaeon, and proposal of Nanobdellaceae fam. nov., Nanobdellales ord. nov. and Nanobdellia class. nov.</title>
        <authorList>
            <person name="Kato S."/>
            <person name="Ogasawara A."/>
            <person name="Itoh T."/>
            <person name="Sakai H.D."/>
            <person name="Shimizu M."/>
            <person name="Yuki M."/>
            <person name="Kaneko M."/>
            <person name="Takashina T."/>
            <person name="Ohkuma M."/>
        </authorList>
    </citation>
    <scope>NUCLEOTIDE SEQUENCE [LARGE SCALE GENOMIC DNA]</scope>
    <source>
        <strain evidence="4">MJ1</strain>
    </source>
</reference>
<dbReference type="InterPro" id="IPR011991">
    <property type="entry name" value="ArsR-like_HTH"/>
</dbReference>
<keyword evidence="4" id="KW-1185">Reference proteome</keyword>
<dbReference type="PANTHER" id="PTHR34293">
    <property type="entry name" value="HTH-TYPE TRANSCRIPTIONAL REGULATOR TRMBL2"/>
    <property type="match status" value="1"/>
</dbReference>
<dbReference type="InterPro" id="IPR002831">
    <property type="entry name" value="Tscrpt_reg_TrmB_N"/>
</dbReference>
<accession>A0A915T073</accession>
<dbReference type="EMBL" id="AP019769">
    <property type="protein sequence ID" value="BBL45769.1"/>
    <property type="molecule type" value="Genomic_DNA"/>
</dbReference>